<protein>
    <submittedName>
        <fullName evidence="1">Uncharacterized protein</fullName>
    </submittedName>
</protein>
<organism evidence="1">
    <name type="scientific">marine sediment metagenome</name>
    <dbReference type="NCBI Taxonomy" id="412755"/>
    <lineage>
        <taxon>unclassified sequences</taxon>
        <taxon>metagenomes</taxon>
        <taxon>ecological metagenomes</taxon>
    </lineage>
</organism>
<dbReference type="SUPFAM" id="SSF54001">
    <property type="entry name" value="Cysteine proteinases"/>
    <property type="match status" value="1"/>
</dbReference>
<name>A0A0F9JT75_9ZZZZ</name>
<proteinExistence type="predicted"/>
<dbReference type="AlphaFoldDB" id="A0A0F9JT75"/>
<gene>
    <name evidence="1" type="ORF">LCGC14_1414580</name>
</gene>
<reference evidence="1" key="1">
    <citation type="journal article" date="2015" name="Nature">
        <title>Complex archaea that bridge the gap between prokaryotes and eukaryotes.</title>
        <authorList>
            <person name="Spang A."/>
            <person name="Saw J.H."/>
            <person name="Jorgensen S.L."/>
            <person name="Zaremba-Niedzwiedzka K."/>
            <person name="Martijn J."/>
            <person name="Lind A.E."/>
            <person name="van Eijk R."/>
            <person name="Schleper C."/>
            <person name="Guy L."/>
            <person name="Ettema T.J."/>
        </authorList>
    </citation>
    <scope>NUCLEOTIDE SEQUENCE</scope>
</reference>
<dbReference type="EMBL" id="LAZR01009370">
    <property type="protein sequence ID" value="KKM73024.1"/>
    <property type="molecule type" value="Genomic_DNA"/>
</dbReference>
<comment type="caution">
    <text evidence="1">The sequence shown here is derived from an EMBL/GenBank/DDBJ whole genome shotgun (WGS) entry which is preliminary data.</text>
</comment>
<evidence type="ECO:0000313" key="1">
    <source>
        <dbReference type="EMBL" id="KKM73024.1"/>
    </source>
</evidence>
<sequence length="163" mass="18232">MALVGPYGGAEAIYESTIDKGLGPCLHAHRDDVKGVQVHPLEGRLRLHLAGRMGRAWRLPLTRPNSWASLDHLEQACVARLGVPYDLLGAFQARTFGFGWTRRFRRTRTDANRKFYCNEFCLDVFRDIGWAGAGVIPSNENPKSTVALLVKRGICDEPEEILL</sequence>
<dbReference type="InterPro" id="IPR038765">
    <property type="entry name" value="Papain-like_cys_pep_sf"/>
</dbReference>
<dbReference type="Gene3D" id="3.90.1720.10">
    <property type="entry name" value="endopeptidase domain like (from Nostoc punctiforme)"/>
    <property type="match status" value="1"/>
</dbReference>
<accession>A0A0F9JT75</accession>